<gene>
    <name evidence="6" type="ORF">XM47_13765</name>
</gene>
<comment type="subcellular location">
    <subcellularLocation>
        <location evidence="1">Secreted</location>
    </subcellularLocation>
</comment>
<dbReference type="Gene3D" id="2.60.350.10">
    <property type="entry name" value="Dextranase, N-terminal"/>
    <property type="match status" value="1"/>
</dbReference>
<comment type="similarity">
    <text evidence="2">Belongs to the serine-aspartate repeat-containing protein (SDr) family.</text>
</comment>
<dbReference type="EMBL" id="LAZL01000023">
    <property type="protein sequence ID" value="KMT64523.1"/>
    <property type="molecule type" value="Genomic_DNA"/>
</dbReference>
<keyword evidence="3" id="KW-0964">Secreted</keyword>
<evidence type="ECO:0000256" key="4">
    <source>
        <dbReference type="ARBA" id="ARBA00022729"/>
    </source>
</evidence>
<sequence>MSRLTVLKYLNYSHSKHYRKQNEKYFFAVKYSSLILAGTLIGCGGGGGSDSQPEPIDNSPNASISGRYFIDENNNNQFDVESGLALADVWLLNASDQVIQQTKTSSDGTFSFTRLEAASYKVRFSAPISDHAFVSANIGNDTIDSDVVTANNNNQGETDLIKLSKSEVVSSVFAGISGRYFNDNNKNNLDDQEPGVANANIWLLNANGQIEKQTQSNSQGEYQFEKIAAGSYQVQFAAPTATKEFVTANQGADDSIDSDVESKAASGAGLTAMIKLTDDKVLMDIDAGIREIEISGKATCIETYDWPTAPSEAFLSDRYSVSFSQNGKTIPAQVIKSISKDIEIADSWVSEFKAITPEEIRTFNRASFSSSFCDPIDVTVTKLWGTGTQDVEIVPSPYGITPNVSADGMSVTFTMDEQKYVAVNFKTDDNKQTSDGVVRHAFMLFADPEEKDIPDMNDAGVHVYSETSTKAEMTAADTIYFPPGYHDLGRLFKDTNPDLSDSNVWKTETVSNMGPVLSDGQQVYFAGGAYVHGRIYTSVNDVKIFGRGVLSGRDFKWAKKLDTNGGVLGVDSYKEGASLIGLSGDRNIIEGVAVCDSAGHGVNLGNESTYRHFKLWGWHANNDGARPWGNKPNIIDKSFFKAVDDVFYNKSLIVTDTVMWQGSNGSIVTLGWNGGYDTENSVFINNYIIYPEWRGLGNNNGIVMSQIDFDMSGTNVLIRNLHIDGNIPALVNLHNNSSQLNKAELKIDNQHANRTTVGKVQGVHFENITVTGKQVIFDGSGYQQTPKASKGLIEGTILDNGDMYKISDVSFNNVTIDGKCLDNSNQDSYNSVDSATTENIVYHGCSTQLHTISLTSSDNGSIKPLEGSMEILEGKSQTFTFKADTGYKLSDILVNGESKGALANYTVSNASADVSIEAVFTAN</sequence>
<evidence type="ECO:0000259" key="5">
    <source>
        <dbReference type="Pfam" id="PF17210"/>
    </source>
</evidence>
<evidence type="ECO:0000256" key="2">
    <source>
        <dbReference type="ARBA" id="ARBA00007257"/>
    </source>
</evidence>
<dbReference type="Proteomes" id="UP000037600">
    <property type="component" value="Unassembled WGS sequence"/>
</dbReference>
<evidence type="ECO:0000256" key="1">
    <source>
        <dbReference type="ARBA" id="ARBA00004613"/>
    </source>
</evidence>
<dbReference type="GO" id="GO:0005576">
    <property type="term" value="C:extracellular region"/>
    <property type="evidence" value="ECO:0007669"/>
    <property type="project" value="UniProtKB-SubCell"/>
</dbReference>
<dbReference type="Pfam" id="PF17210">
    <property type="entry name" value="SdrD_B"/>
    <property type="match status" value="2"/>
</dbReference>
<reference evidence="6 7" key="1">
    <citation type="submission" date="2015-04" db="EMBL/GenBank/DDBJ databases">
        <title>Draft Genome Sequence of the Novel Agar-Digesting Marine Bacterium Q1.</title>
        <authorList>
            <person name="Li Y."/>
            <person name="Li D."/>
            <person name="Chen G."/>
            <person name="Du Z."/>
        </authorList>
    </citation>
    <scope>NUCLEOTIDE SEQUENCE [LARGE SCALE GENOMIC DNA]</scope>
    <source>
        <strain evidence="6 7">Q1</strain>
    </source>
</reference>
<dbReference type="InterPro" id="IPR033764">
    <property type="entry name" value="Sdr_B"/>
</dbReference>
<dbReference type="PANTHER" id="PTHR36108">
    <property type="entry name" value="COLOSSIN-B-RELATED"/>
    <property type="match status" value="1"/>
</dbReference>
<dbReference type="STRING" id="1513271.XM47_13765"/>
<evidence type="ECO:0000313" key="6">
    <source>
        <dbReference type="EMBL" id="KMT64523.1"/>
    </source>
</evidence>
<keyword evidence="4" id="KW-0732">Signal</keyword>
<dbReference type="Gene3D" id="2.160.20.10">
    <property type="entry name" value="Single-stranded right-handed beta-helix, Pectin lyase-like"/>
    <property type="match status" value="1"/>
</dbReference>
<feature type="domain" description="SD-repeat containing protein B" evidence="5">
    <location>
        <begin position="179"/>
        <end position="289"/>
    </location>
</feature>
<dbReference type="InterPro" id="IPR035953">
    <property type="entry name" value="Dextranase_N-ter"/>
</dbReference>
<keyword evidence="7" id="KW-1185">Reference proteome</keyword>
<accession>A0A0J8GV28</accession>
<dbReference type="InterPro" id="IPR012334">
    <property type="entry name" value="Pectin_lyas_fold"/>
</dbReference>
<dbReference type="SUPFAM" id="SSF117074">
    <property type="entry name" value="Hypothetical protein PA1324"/>
    <property type="match status" value="2"/>
</dbReference>
<name>A0A0J8GV28_9ALTE</name>
<dbReference type="AlphaFoldDB" id="A0A0J8GV28"/>
<dbReference type="SUPFAM" id="SSF51126">
    <property type="entry name" value="Pectin lyase-like"/>
    <property type="match status" value="1"/>
</dbReference>
<feature type="domain" description="SD-repeat containing protein B" evidence="5">
    <location>
        <begin position="66"/>
        <end position="168"/>
    </location>
</feature>
<dbReference type="InterPro" id="IPR011050">
    <property type="entry name" value="Pectin_lyase_fold/virulence"/>
</dbReference>
<evidence type="ECO:0000313" key="7">
    <source>
        <dbReference type="Proteomes" id="UP000037600"/>
    </source>
</evidence>
<proteinExistence type="inferred from homology"/>
<organism evidence="6 7">
    <name type="scientific">Catenovulum maritimum</name>
    <dbReference type="NCBI Taxonomy" id="1513271"/>
    <lineage>
        <taxon>Bacteria</taxon>
        <taxon>Pseudomonadati</taxon>
        <taxon>Pseudomonadota</taxon>
        <taxon>Gammaproteobacteria</taxon>
        <taxon>Alteromonadales</taxon>
        <taxon>Alteromonadaceae</taxon>
        <taxon>Catenovulum</taxon>
    </lineage>
</organism>
<evidence type="ECO:0000256" key="3">
    <source>
        <dbReference type="ARBA" id="ARBA00022525"/>
    </source>
</evidence>
<dbReference type="OrthoDB" id="28717at2"/>
<dbReference type="Gene3D" id="2.60.40.10">
    <property type="entry name" value="Immunoglobulins"/>
    <property type="match status" value="2"/>
</dbReference>
<protein>
    <recommendedName>
        <fullName evidence="5">SD-repeat containing protein B domain-containing protein</fullName>
    </recommendedName>
</protein>
<comment type="caution">
    <text evidence="6">The sequence shown here is derived from an EMBL/GenBank/DDBJ whole genome shotgun (WGS) entry which is preliminary data.</text>
</comment>
<dbReference type="PANTHER" id="PTHR36108:SF13">
    <property type="entry name" value="COLOSSIN-B-RELATED"/>
    <property type="match status" value="1"/>
</dbReference>
<dbReference type="InterPro" id="IPR013783">
    <property type="entry name" value="Ig-like_fold"/>
</dbReference>